<organism evidence="10 11">
    <name type="scientific">Kordia algicida OT-1</name>
    <dbReference type="NCBI Taxonomy" id="391587"/>
    <lineage>
        <taxon>Bacteria</taxon>
        <taxon>Pseudomonadati</taxon>
        <taxon>Bacteroidota</taxon>
        <taxon>Flavobacteriia</taxon>
        <taxon>Flavobacteriales</taxon>
        <taxon>Flavobacteriaceae</taxon>
        <taxon>Kordia</taxon>
    </lineage>
</organism>
<evidence type="ECO:0000259" key="8">
    <source>
        <dbReference type="PROSITE" id="PS50893"/>
    </source>
</evidence>
<dbReference type="PANTHER" id="PTHR24221">
    <property type="entry name" value="ATP-BINDING CASSETTE SUB-FAMILY B"/>
    <property type="match status" value="1"/>
</dbReference>
<dbReference type="InterPro" id="IPR003593">
    <property type="entry name" value="AAA+_ATPase"/>
</dbReference>
<dbReference type="InterPro" id="IPR011527">
    <property type="entry name" value="ABC1_TM_dom"/>
</dbReference>
<dbReference type="AlphaFoldDB" id="A9EDP7"/>
<gene>
    <name evidence="10" type="ORF">KAOT1_00910</name>
</gene>
<feature type="domain" description="ABC transmembrane type-1" evidence="9">
    <location>
        <begin position="63"/>
        <end position="342"/>
    </location>
</feature>
<dbReference type="InterPro" id="IPR027417">
    <property type="entry name" value="P-loop_NTPase"/>
</dbReference>
<keyword evidence="3" id="KW-0547">Nucleotide-binding</keyword>
<sequence>MILNNIIYFLIIAILILAFGIIYQVIQSMTIDENSERFNKRHELRKKWFLNILKPDHKTISYSIILGICIAILGMSIAVFAQQLIDTILPSKDTNMLIFSIAIVTALLLIKAYFTTLRDQYLISQSKNLNNRIIDRFYTSLLRLPKPFFDTRKIGELVARFNDTQRIQNVIKVVVGNVVIHTLISLVSLGFLFFYSWQIGLIAITSLPFYFLFMYGFNTKIIKAQKEIMHSCTDNESNYIDSLQNISIIKNTNRQGVFQKMNQRIYGNFQDKIFQLGKINIRLSLFSSVFGVLFLMGILIYSSFLVYTEVMLIGELTAVLCIAFSLLPSVAQLALVAIPISEAKVAFDRMHEFIALEEEATGKTPLTKFKSLEIKNVSFGFSDKENVLNNINIKISKKQCIAIVGESGCGKSTLSQIIQKFYTHTSGEILVNKEIPLKQILTKDWRNIIGVIPQEVTIFPNTVFDNIVLGEEDTLQNVDAFITEYGFEDFIQSLPKGYATMLGKGGINLSKGQKQVLALIRVLYKKPQLLVLDEFTATMDKKTERFVFELLEQLKSKMAIIFISDHLHYLKQIADEIYVIQEGETKVHGNHITLLKTPNFYSDFWKKILKTPETVNYIS</sequence>
<feature type="transmembrane region" description="Helical" evidence="7">
    <location>
        <begin position="316"/>
        <end position="340"/>
    </location>
</feature>
<dbReference type="SUPFAM" id="SSF90123">
    <property type="entry name" value="ABC transporter transmembrane region"/>
    <property type="match status" value="1"/>
</dbReference>
<dbReference type="InterPro" id="IPR003439">
    <property type="entry name" value="ABC_transporter-like_ATP-bd"/>
</dbReference>
<dbReference type="HOGENOM" id="CLU_000604_84_3_10"/>
<feature type="transmembrane region" description="Helical" evidence="7">
    <location>
        <begin position="97"/>
        <end position="114"/>
    </location>
</feature>
<evidence type="ECO:0000256" key="6">
    <source>
        <dbReference type="ARBA" id="ARBA00023136"/>
    </source>
</evidence>
<dbReference type="Proteomes" id="UP000002945">
    <property type="component" value="Unassembled WGS sequence"/>
</dbReference>
<evidence type="ECO:0000313" key="10">
    <source>
        <dbReference type="EMBL" id="EDP94206.1"/>
    </source>
</evidence>
<evidence type="ECO:0000256" key="7">
    <source>
        <dbReference type="SAM" id="Phobius"/>
    </source>
</evidence>
<evidence type="ECO:0000256" key="2">
    <source>
        <dbReference type="ARBA" id="ARBA00022692"/>
    </source>
</evidence>
<evidence type="ECO:0000313" key="11">
    <source>
        <dbReference type="Proteomes" id="UP000002945"/>
    </source>
</evidence>
<dbReference type="STRING" id="391587.KAOT1_00910"/>
<dbReference type="GO" id="GO:0140359">
    <property type="term" value="F:ABC-type transporter activity"/>
    <property type="evidence" value="ECO:0007669"/>
    <property type="project" value="InterPro"/>
</dbReference>
<dbReference type="InterPro" id="IPR036640">
    <property type="entry name" value="ABC1_TM_sf"/>
</dbReference>
<feature type="transmembrane region" description="Helical" evidence="7">
    <location>
        <begin position="170"/>
        <end position="193"/>
    </location>
</feature>
<keyword evidence="2 7" id="KW-0812">Transmembrane</keyword>
<feature type="transmembrane region" description="Helical" evidence="7">
    <location>
        <begin position="283"/>
        <end position="304"/>
    </location>
</feature>
<dbReference type="PANTHER" id="PTHR24221:SF654">
    <property type="entry name" value="ATP-BINDING CASSETTE SUB-FAMILY B MEMBER 6"/>
    <property type="match status" value="1"/>
</dbReference>
<feature type="domain" description="ABC transporter" evidence="8">
    <location>
        <begin position="372"/>
        <end position="607"/>
    </location>
</feature>
<dbReference type="PROSITE" id="PS50929">
    <property type="entry name" value="ABC_TM1F"/>
    <property type="match status" value="1"/>
</dbReference>
<accession>A9EDP7</accession>
<dbReference type="Gene3D" id="1.20.1560.10">
    <property type="entry name" value="ABC transporter type 1, transmembrane domain"/>
    <property type="match status" value="1"/>
</dbReference>
<dbReference type="CDD" id="cd18570">
    <property type="entry name" value="ABC_6TM_PCAT1_LagD_like"/>
    <property type="match status" value="1"/>
</dbReference>
<feature type="transmembrane region" description="Helical" evidence="7">
    <location>
        <begin position="60"/>
        <end position="85"/>
    </location>
</feature>
<dbReference type="SMART" id="SM00382">
    <property type="entry name" value="AAA"/>
    <property type="match status" value="1"/>
</dbReference>
<evidence type="ECO:0000256" key="1">
    <source>
        <dbReference type="ARBA" id="ARBA00004651"/>
    </source>
</evidence>
<keyword evidence="11" id="KW-1185">Reference proteome</keyword>
<dbReference type="PROSITE" id="PS00211">
    <property type="entry name" value="ABC_TRANSPORTER_1"/>
    <property type="match status" value="1"/>
</dbReference>
<dbReference type="eggNOG" id="COG2274">
    <property type="taxonomic scope" value="Bacteria"/>
</dbReference>
<evidence type="ECO:0000259" key="9">
    <source>
        <dbReference type="PROSITE" id="PS50929"/>
    </source>
</evidence>
<dbReference type="InterPro" id="IPR039421">
    <property type="entry name" value="Type_1_exporter"/>
</dbReference>
<comment type="subcellular location">
    <subcellularLocation>
        <location evidence="1">Cell membrane</location>
        <topology evidence="1">Multi-pass membrane protein</topology>
    </subcellularLocation>
</comment>
<evidence type="ECO:0000256" key="3">
    <source>
        <dbReference type="ARBA" id="ARBA00022741"/>
    </source>
</evidence>
<name>A9EDP7_9FLAO</name>
<dbReference type="EMBL" id="ABIB01000024">
    <property type="protein sequence ID" value="EDP94206.1"/>
    <property type="molecule type" value="Genomic_DNA"/>
</dbReference>
<feature type="transmembrane region" description="Helical" evidence="7">
    <location>
        <begin position="199"/>
        <end position="217"/>
    </location>
</feature>
<keyword evidence="5 7" id="KW-1133">Transmembrane helix</keyword>
<keyword evidence="4 10" id="KW-0067">ATP-binding</keyword>
<dbReference type="Gene3D" id="3.40.50.300">
    <property type="entry name" value="P-loop containing nucleotide triphosphate hydrolases"/>
    <property type="match status" value="1"/>
</dbReference>
<comment type="caution">
    <text evidence="10">The sequence shown here is derived from an EMBL/GenBank/DDBJ whole genome shotgun (WGS) entry which is preliminary data.</text>
</comment>
<dbReference type="GO" id="GO:0005524">
    <property type="term" value="F:ATP binding"/>
    <property type="evidence" value="ECO:0007669"/>
    <property type="project" value="UniProtKB-KW"/>
</dbReference>
<dbReference type="Pfam" id="PF00664">
    <property type="entry name" value="ABC_membrane"/>
    <property type="match status" value="1"/>
</dbReference>
<reference evidence="10 11" key="1">
    <citation type="journal article" date="2011" name="J. Bacteriol.">
        <title>Genome sequence of the algicidal bacterium Kordia algicida OT-1.</title>
        <authorList>
            <person name="Lee H.S."/>
            <person name="Kang S.G."/>
            <person name="Kwon K.K."/>
            <person name="Lee J.H."/>
            <person name="Kim S.J."/>
        </authorList>
    </citation>
    <scope>NUCLEOTIDE SEQUENCE [LARGE SCALE GENOMIC DNA]</scope>
    <source>
        <strain evidence="10 11">OT-1</strain>
    </source>
</reference>
<evidence type="ECO:0000256" key="4">
    <source>
        <dbReference type="ARBA" id="ARBA00022840"/>
    </source>
</evidence>
<dbReference type="GO" id="GO:0016887">
    <property type="term" value="F:ATP hydrolysis activity"/>
    <property type="evidence" value="ECO:0007669"/>
    <property type="project" value="InterPro"/>
</dbReference>
<dbReference type="PROSITE" id="PS50893">
    <property type="entry name" value="ABC_TRANSPORTER_2"/>
    <property type="match status" value="1"/>
</dbReference>
<feature type="transmembrane region" description="Helical" evidence="7">
    <location>
        <begin position="6"/>
        <end position="26"/>
    </location>
</feature>
<evidence type="ECO:0000256" key="5">
    <source>
        <dbReference type="ARBA" id="ARBA00022989"/>
    </source>
</evidence>
<dbReference type="SUPFAM" id="SSF52540">
    <property type="entry name" value="P-loop containing nucleoside triphosphate hydrolases"/>
    <property type="match status" value="1"/>
</dbReference>
<protein>
    <submittedName>
        <fullName evidence="10">Probable bacteriocin/lantibiotic ABC transporter, ATP-binding protein</fullName>
    </submittedName>
</protein>
<dbReference type="GO" id="GO:0005886">
    <property type="term" value="C:plasma membrane"/>
    <property type="evidence" value="ECO:0007669"/>
    <property type="project" value="UniProtKB-SubCell"/>
</dbReference>
<dbReference type="Pfam" id="PF00005">
    <property type="entry name" value="ABC_tran"/>
    <property type="match status" value="1"/>
</dbReference>
<dbReference type="InterPro" id="IPR017871">
    <property type="entry name" value="ABC_transporter-like_CS"/>
</dbReference>
<dbReference type="GO" id="GO:0034040">
    <property type="term" value="F:ATPase-coupled lipid transmembrane transporter activity"/>
    <property type="evidence" value="ECO:0007669"/>
    <property type="project" value="TreeGrafter"/>
</dbReference>
<proteinExistence type="predicted"/>
<keyword evidence="6 7" id="KW-0472">Membrane</keyword>